<keyword evidence="2" id="KW-1185">Reference proteome</keyword>
<evidence type="ECO:0000313" key="2">
    <source>
        <dbReference type="Proteomes" id="UP001196980"/>
    </source>
</evidence>
<reference evidence="1 2" key="1">
    <citation type="journal article" date="2020" name="J Geophys Res Biogeosci">
        <title>Magnetotaxis as an Adaptation to Enable Bacterial Shuttling of Microbial Sulfur and Sulfur Cycling Across Aquatic Oxic#Anoxic Interfaces.</title>
        <authorList>
            <person name="Li J."/>
            <person name="Liu P."/>
            <person name="Wang J."/>
            <person name="Roberts A.P."/>
            <person name="Pan Y."/>
        </authorList>
    </citation>
    <scope>NUCLEOTIDE SEQUENCE [LARGE SCALE GENOMIC DNA]</scope>
    <source>
        <strain evidence="1 2">MYR-1_YQ</strain>
    </source>
</reference>
<evidence type="ECO:0000313" key="1">
    <source>
        <dbReference type="EMBL" id="MBV6341311.1"/>
    </source>
</evidence>
<organism evidence="1 2">
    <name type="scientific">Candidatus Magnetobacterium casense</name>
    <dbReference type="NCBI Taxonomy" id="1455061"/>
    <lineage>
        <taxon>Bacteria</taxon>
        <taxon>Pseudomonadati</taxon>
        <taxon>Nitrospirota</taxon>
        <taxon>Thermodesulfovibrionia</taxon>
        <taxon>Thermodesulfovibrionales</taxon>
        <taxon>Candidatus Magnetobacteriaceae</taxon>
        <taxon>Candidatus Magnetobacterium</taxon>
    </lineage>
</organism>
<protein>
    <submittedName>
        <fullName evidence="1">Uncharacterized protein</fullName>
    </submittedName>
</protein>
<accession>A0ABS6RXG5</accession>
<gene>
    <name evidence="1" type="ORF">HWQ67_06915</name>
</gene>
<name>A0ABS6RXG5_9BACT</name>
<proteinExistence type="predicted"/>
<sequence>MNDNDYINRLKFYQDLLRSEQTKINPDYDKIIVYKERINYMEKILSANVLGMGSSNAADTLSNVAAPPAINSDPAKQSIHDLFANLSFHQQQKVILKLIEQNEKTDMKKAILIVQDLGAHSKIVAGLPDMISRYKFKQFIADIEIKLYDKHNIKKGQLAGDGRFNVCFNRDDKKADTWVSEVIDYCFGMIDGIREISKINRVYAPLYIRFGLHAGNIQWDANLPSEENIAIITSPEANLAGHLEKEGKKYRKGDGSIIIISKDVFDMLSNTRKQMFKKEKEKIDDTTCYTYEENL</sequence>
<dbReference type="Proteomes" id="UP001196980">
    <property type="component" value="Unassembled WGS sequence"/>
</dbReference>
<dbReference type="EMBL" id="JABXWD010000093">
    <property type="protein sequence ID" value="MBV6341311.1"/>
    <property type="molecule type" value="Genomic_DNA"/>
</dbReference>
<dbReference type="RefSeq" id="WP_218251946.1">
    <property type="nucleotide sequence ID" value="NZ_JABXWD010000093.1"/>
</dbReference>
<comment type="caution">
    <text evidence="1">The sequence shown here is derived from an EMBL/GenBank/DDBJ whole genome shotgun (WGS) entry which is preliminary data.</text>
</comment>